<proteinExistence type="predicted"/>
<dbReference type="CDD" id="cd04301">
    <property type="entry name" value="NAT_SF"/>
    <property type="match status" value="1"/>
</dbReference>
<dbReference type="EMBL" id="CP034279">
    <property type="protein sequence ID" value="QGV79810.1"/>
    <property type="molecule type" value="Genomic_DNA"/>
</dbReference>
<sequence length="188" mass="20657">MEHVIRTVRADEWHRARDIRLAALQDPAAPLAFLDTYEAAVARPDAHWRERTAGAAEGSDDARQFVAEAPDGSWEGTVTVLVERPGGEVRFGEAPEADQTHVVGVYVRPEARGSGVAEALFREAVEWSWSLGGAPVRRVRLYVHERNERAAAFYRKAGFVPTGAVVPLDGDADGALEVEYEVRRPVTV</sequence>
<keyword evidence="2" id="KW-0808">Transferase</keyword>
<dbReference type="PANTHER" id="PTHR43617:SF34">
    <property type="entry name" value="PUTATIVE-RELATED"/>
    <property type="match status" value="1"/>
</dbReference>
<accession>A0A6I6F7X4</accession>
<dbReference type="SUPFAM" id="SSF55729">
    <property type="entry name" value="Acyl-CoA N-acyltransferases (Nat)"/>
    <property type="match status" value="1"/>
</dbReference>
<dbReference type="PANTHER" id="PTHR43617">
    <property type="entry name" value="L-AMINO ACID N-ACETYLTRANSFERASE"/>
    <property type="match status" value="1"/>
</dbReference>
<dbReference type="KEGG" id="sfic:EIZ62_17410"/>
<dbReference type="OrthoDB" id="9799092at2"/>
<dbReference type="Proteomes" id="UP000422572">
    <property type="component" value="Chromosome"/>
</dbReference>
<dbReference type="Pfam" id="PF00583">
    <property type="entry name" value="Acetyltransf_1"/>
    <property type="match status" value="1"/>
</dbReference>
<name>A0A6I6F7X4_9ACTN</name>
<dbReference type="Gene3D" id="3.40.630.30">
    <property type="match status" value="1"/>
</dbReference>
<evidence type="ECO:0000313" key="3">
    <source>
        <dbReference type="Proteomes" id="UP000422572"/>
    </source>
</evidence>
<dbReference type="PROSITE" id="PS51186">
    <property type="entry name" value="GNAT"/>
    <property type="match status" value="1"/>
</dbReference>
<feature type="domain" description="N-acetyltransferase" evidence="1">
    <location>
        <begin position="3"/>
        <end position="185"/>
    </location>
</feature>
<keyword evidence="3" id="KW-1185">Reference proteome</keyword>
<dbReference type="InterPro" id="IPR000182">
    <property type="entry name" value="GNAT_dom"/>
</dbReference>
<dbReference type="InterPro" id="IPR016181">
    <property type="entry name" value="Acyl_CoA_acyltransferase"/>
</dbReference>
<organism evidence="2 3">
    <name type="scientific">Streptomyces ficellus</name>
    <dbReference type="NCBI Taxonomy" id="1977088"/>
    <lineage>
        <taxon>Bacteria</taxon>
        <taxon>Bacillati</taxon>
        <taxon>Actinomycetota</taxon>
        <taxon>Actinomycetes</taxon>
        <taxon>Kitasatosporales</taxon>
        <taxon>Streptomycetaceae</taxon>
        <taxon>Streptomyces</taxon>
    </lineage>
</organism>
<dbReference type="RefSeq" id="WP_156693545.1">
    <property type="nucleotide sequence ID" value="NZ_CP034279.1"/>
</dbReference>
<dbReference type="InterPro" id="IPR050276">
    <property type="entry name" value="MshD_Acetyltransferase"/>
</dbReference>
<dbReference type="GO" id="GO:0016747">
    <property type="term" value="F:acyltransferase activity, transferring groups other than amino-acyl groups"/>
    <property type="evidence" value="ECO:0007669"/>
    <property type="project" value="InterPro"/>
</dbReference>
<reference evidence="2 3" key="1">
    <citation type="submission" date="2018-12" db="EMBL/GenBank/DDBJ databases">
        <title>Complete genome sequence of Streptomyces ficellus NRRL8067, the producer of ficellomycin, feldamycin and nojirimycin.</title>
        <authorList>
            <person name="Zhang H."/>
            <person name="Yue R."/>
            <person name="Liu Y."/>
            <person name="Li M."/>
            <person name="Mu H."/>
            <person name="Zhang J."/>
        </authorList>
    </citation>
    <scope>NUCLEOTIDE SEQUENCE [LARGE SCALE GENOMIC DNA]</scope>
    <source>
        <strain evidence="2 3">NRRL 8067</strain>
    </source>
</reference>
<evidence type="ECO:0000259" key="1">
    <source>
        <dbReference type="PROSITE" id="PS51186"/>
    </source>
</evidence>
<dbReference type="AlphaFoldDB" id="A0A6I6F7X4"/>
<evidence type="ECO:0000313" key="2">
    <source>
        <dbReference type="EMBL" id="QGV79810.1"/>
    </source>
</evidence>
<gene>
    <name evidence="2" type="ORF">EIZ62_17410</name>
</gene>
<protein>
    <submittedName>
        <fullName evidence="2">GNAT family N-acetyltransferase</fullName>
    </submittedName>
</protein>